<dbReference type="InterPro" id="IPR013627">
    <property type="entry name" value="Pol_alpha_B_N"/>
</dbReference>
<name>A0A0K8VHB5_BACLA</name>
<proteinExistence type="predicted"/>
<dbReference type="OrthoDB" id="336885at2759"/>
<dbReference type="AlphaFoldDB" id="A0A0K8VHB5"/>
<dbReference type="EMBL" id="GDHF01014015">
    <property type="protein sequence ID" value="JAI38299.1"/>
    <property type="molecule type" value="Transcribed_RNA"/>
</dbReference>
<sequence>MDVEIKQQFEEMGVEANEDVITKSLELCASYCLDDAAEFVEQWMAFSISNLNGAEPSVENLTEFERKVFQAKRDKELAQANRKRVSYATSSTNTIYAPSVDSNPLAIYGVKDSAVIDDYDVGGGDANSASQDLHDDEQMLGSYNICHTPKPKIIQT</sequence>
<evidence type="ECO:0000259" key="1">
    <source>
        <dbReference type="Pfam" id="PF08418"/>
    </source>
</evidence>
<feature type="domain" description="DNA polymerase alpha subunit B N-terminal" evidence="1">
    <location>
        <begin position="4"/>
        <end position="70"/>
    </location>
</feature>
<gene>
    <name evidence="2" type="primary">DNApol-alpha73_2</name>
    <name evidence="2" type="ORF">c6_g1_i5</name>
</gene>
<evidence type="ECO:0000313" key="2">
    <source>
        <dbReference type="EMBL" id="JAI38299.1"/>
    </source>
</evidence>
<dbReference type="Pfam" id="PF08418">
    <property type="entry name" value="Pol_alpha_B_N"/>
    <property type="match status" value="1"/>
</dbReference>
<accession>A0A0K8VHB5</accession>
<reference evidence="2" key="1">
    <citation type="submission" date="2015-06" db="EMBL/GenBank/DDBJ databases">
        <authorList>
            <person name="Hoefler B.C."/>
            <person name="Straight P.D."/>
        </authorList>
    </citation>
    <scope>NUCLEOTIDE SEQUENCE</scope>
</reference>
<organism evidence="2">
    <name type="scientific">Bactrocera latifrons</name>
    <name type="common">Malaysian fruit fly</name>
    <name type="synonym">Chaetodacus latifrons</name>
    <dbReference type="NCBI Taxonomy" id="174628"/>
    <lineage>
        <taxon>Eukaryota</taxon>
        <taxon>Metazoa</taxon>
        <taxon>Ecdysozoa</taxon>
        <taxon>Arthropoda</taxon>
        <taxon>Hexapoda</taxon>
        <taxon>Insecta</taxon>
        <taxon>Pterygota</taxon>
        <taxon>Neoptera</taxon>
        <taxon>Endopterygota</taxon>
        <taxon>Diptera</taxon>
        <taxon>Brachycera</taxon>
        <taxon>Muscomorpha</taxon>
        <taxon>Tephritoidea</taxon>
        <taxon>Tephritidae</taxon>
        <taxon>Bactrocera</taxon>
        <taxon>Bactrocera</taxon>
    </lineage>
</organism>
<protein>
    <submittedName>
        <fullName evidence="2">DNA polymerase alpha subunit B</fullName>
    </submittedName>
</protein>
<dbReference type="InterPro" id="IPR043034">
    <property type="entry name" value="DNA_pol_alpha_B_N_sf"/>
</dbReference>
<dbReference type="Gene3D" id="1.10.8.530">
    <property type="entry name" value="DNA polymerase alpha-primase, subunit B, N-terminal domain"/>
    <property type="match status" value="1"/>
</dbReference>